<keyword evidence="1" id="KW-0732">Signal</keyword>
<dbReference type="PANTHER" id="PTHR45908:SF11">
    <property type="entry name" value="FUNGAL LIPASE-LIKE DOMAIN-CONTAINING PROTEIN"/>
    <property type="match status" value="1"/>
</dbReference>
<keyword evidence="4" id="KW-1185">Reference proteome</keyword>
<dbReference type="InterPro" id="IPR029058">
    <property type="entry name" value="AB_hydrolase_fold"/>
</dbReference>
<accession>A0AA39HTQ8</accession>
<dbReference type="Pfam" id="PF01764">
    <property type="entry name" value="Lipase_3"/>
    <property type="match status" value="1"/>
</dbReference>
<dbReference type="SUPFAM" id="SSF53474">
    <property type="entry name" value="alpha/beta-Hydrolases"/>
    <property type="match status" value="1"/>
</dbReference>
<dbReference type="EMBL" id="JAUCMV010000003">
    <property type="protein sequence ID" value="KAK0411923.1"/>
    <property type="molecule type" value="Genomic_DNA"/>
</dbReference>
<dbReference type="PANTHER" id="PTHR45908">
    <property type="entry name" value="PROTEIN CBG11750-RELATED"/>
    <property type="match status" value="1"/>
</dbReference>
<proteinExistence type="predicted"/>
<feature type="signal peptide" evidence="1">
    <location>
        <begin position="1"/>
        <end position="18"/>
    </location>
</feature>
<comment type="caution">
    <text evidence="3">The sequence shown here is derived from an EMBL/GenBank/DDBJ whole genome shotgun (WGS) entry which is preliminary data.</text>
</comment>
<dbReference type="GO" id="GO:0006629">
    <property type="term" value="P:lipid metabolic process"/>
    <property type="evidence" value="ECO:0007669"/>
    <property type="project" value="InterPro"/>
</dbReference>
<feature type="domain" description="Fungal lipase-type" evidence="2">
    <location>
        <begin position="99"/>
        <end position="240"/>
    </location>
</feature>
<dbReference type="InterPro" id="IPR002921">
    <property type="entry name" value="Fungal_lipase-type"/>
</dbReference>
<evidence type="ECO:0000313" key="3">
    <source>
        <dbReference type="EMBL" id="KAK0411923.1"/>
    </source>
</evidence>
<organism evidence="3 4">
    <name type="scientific">Steinernema hermaphroditum</name>
    <dbReference type="NCBI Taxonomy" id="289476"/>
    <lineage>
        <taxon>Eukaryota</taxon>
        <taxon>Metazoa</taxon>
        <taxon>Ecdysozoa</taxon>
        <taxon>Nematoda</taxon>
        <taxon>Chromadorea</taxon>
        <taxon>Rhabditida</taxon>
        <taxon>Tylenchina</taxon>
        <taxon>Panagrolaimomorpha</taxon>
        <taxon>Strongyloidoidea</taxon>
        <taxon>Steinernematidae</taxon>
        <taxon>Steinernema</taxon>
    </lineage>
</organism>
<dbReference type="AlphaFoldDB" id="A0AA39HTQ8"/>
<name>A0AA39HTQ8_9BILA</name>
<dbReference type="Gene3D" id="3.40.50.1820">
    <property type="entry name" value="alpha/beta hydrolase"/>
    <property type="match status" value="1"/>
</dbReference>
<evidence type="ECO:0000313" key="4">
    <source>
        <dbReference type="Proteomes" id="UP001175271"/>
    </source>
</evidence>
<protein>
    <recommendedName>
        <fullName evidence="2">Fungal lipase-type domain-containing protein</fullName>
    </recommendedName>
</protein>
<gene>
    <name evidence="3" type="ORF">QR680_005919</name>
</gene>
<dbReference type="Proteomes" id="UP001175271">
    <property type="component" value="Unassembled WGS sequence"/>
</dbReference>
<reference evidence="3" key="1">
    <citation type="submission" date="2023-06" db="EMBL/GenBank/DDBJ databases">
        <title>Genomic analysis of the entomopathogenic nematode Steinernema hermaphroditum.</title>
        <authorList>
            <person name="Schwarz E.M."/>
            <person name="Heppert J.K."/>
            <person name="Baniya A."/>
            <person name="Schwartz H.T."/>
            <person name="Tan C.-H."/>
            <person name="Antoshechkin I."/>
            <person name="Sternberg P.W."/>
            <person name="Goodrich-Blair H."/>
            <person name="Dillman A.R."/>
        </authorList>
    </citation>
    <scope>NUCLEOTIDE SEQUENCE</scope>
    <source>
        <strain evidence="3">PS9179</strain>
        <tissue evidence="3">Whole animal</tissue>
    </source>
</reference>
<evidence type="ECO:0000259" key="2">
    <source>
        <dbReference type="Pfam" id="PF01764"/>
    </source>
</evidence>
<sequence>MRSTSVLLSAALLGAVLSVAIRKPQQLNSWAYDDSFARYKMLSFACSTYATDANLCFKTAYPNGGNNTVTKRIEVGCDASKSVHCNGLTAVTHTDKAIIVVFRGTDQFTQLIQESLKTIIGAEEFIAGGYVSQYFYNAFKSVWHGEGSITGLEEEFLSLRKQFPDYEVWVTGHSLGGAMASLCAATVVHLGQANPQKLKLMTFGQPRVGDQKFADAHDALIPFSYRVVHNLDIVPHVPPEFLPDHSLFDGYRHHKSEVWYPNKMRVDDSYSVCNEDEGNKCSDGSWLPELSVFDHVHYFQSSEMITDFGEDGCPRSMTDK</sequence>
<dbReference type="CDD" id="cd00519">
    <property type="entry name" value="Lipase_3"/>
    <property type="match status" value="1"/>
</dbReference>
<evidence type="ECO:0000256" key="1">
    <source>
        <dbReference type="SAM" id="SignalP"/>
    </source>
</evidence>
<feature type="chain" id="PRO_5041325851" description="Fungal lipase-type domain-containing protein" evidence="1">
    <location>
        <begin position="19"/>
        <end position="320"/>
    </location>
</feature>